<evidence type="ECO:0000313" key="3">
    <source>
        <dbReference type="Proteomes" id="UP000075901"/>
    </source>
</evidence>
<dbReference type="AlphaFoldDB" id="A0A182SW28"/>
<sequence length="136" mass="14546">MRKKHLIELPEQEIIELPASAHETSETSISAGSNESLQGMNDLSSITTLPMDEVSTATEVLGVIPSLVVALPPPSPVPPFIERREQIVASAPPASDSSSPPPPQLLETDLDVVVQERPRQAGRRAQSQPRIGSITV</sequence>
<name>A0A182SW28_9DIPT</name>
<organism evidence="2 3">
    <name type="scientific">Anopheles maculatus</name>
    <dbReference type="NCBI Taxonomy" id="74869"/>
    <lineage>
        <taxon>Eukaryota</taxon>
        <taxon>Metazoa</taxon>
        <taxon>Ecdysozoa</taxon>
        <taxon>Arthropoda</taxon>
        <taxon>Hexapoda</taxon>
        <taxon>Insecta</taxon>
        <taxon>Pterygota</taxon>
        <taxon>Neoptera</taxon>
        <taxon>Endopterygota</taxon>
        <taxon>Diptera</taxon>
        <taxon>Nematocera</taxon>
        <taxon>Culicoidea</taxon>
        <taxon>Culicidae</taxon>
        <taxon>Anophelinae</taxon>
        <taxon>Anopheles</taxon>
        <taxon>Anopheles maculatus group</taxon>
    </lineage>
</organism>
<proteinExistence type="predicted"/>
<feature type="compositionally biased region" description="Polar residues" evidence="1">
    <location>
        <begin position="125"/>
        <end position="136"/>
    </location>
</feature>
<protein>
    <submittedName>
        <fullName evidence="2">Uncharacterized protein</fullName>
    </submittedName>
</protein>
<feature type="region of interest" description="Disordered" evidence="1">
    <location>
        <begin position="17"/>
        <end position="37"/>
    </location>
</feature>
<reference evidence="2" key="2">
    <citation type="submission" date="2020-05" db="UniProtKB">
        <authorList>
            <consortium name="EnsemblMetazoa"/>
        </authorList>
    </citation>
    <scope>IDENTIFICATION</scope>
    <source>
        <strain evidence="2">maculatus3</strain>
    </source>
</reference>
<keyword evidence="3" id="KW-1185">Reference proteome</keyword>
<feature type="compositionally biased region" description="Polar residues" evidence="1">
    <location>
        <begin position="26"/>
        <end position="37"/>
    </location>
</feature>
<feature type="compositionally biased region" description="Low complexity" evidence="1">
    <location>
        <begin position="89"/>
        <end position="98"/>
    </location>
</feature>
<accession>A0A182SW28</accession>
<dbReference type="Proteomes" id="UP000075901">
    <property type="component" value="Unassembled WGS sequence"/>
</dbReference>
<reference evidence="3" key="1">
    <citation type="submission" date="2013-09" db="EMBL/GenBank/DDBJ databases">
        <title>The Genome Sequence of Anopheles maculatus species B.</title>
        <authorList>
            <consortium name="The Broad Institute Genomics Platform"/>
            <person name="Neafsey D.E."/>
            <person name="Besansky N."/>
            <person name="Howell P."/>
            <person name="Walton C."/>
            <person name="Young S.K."/>
            <person name="Zeng Q."/>
            <person name="Gargeya S."/>
            <person name="Fitzgerald M."/>
            <person name="Haas B."/>
            <person name="Abouelleil A."/>
            <person name="Allen A.W."/>
            <person name="Alvarado L."/>
            <person name="Arachchi H.M."/>
            <person name="Berlin A.M."/>
            <person name="Chapman S.B."/>
            <person name="Gainer-Dewar J."/>
            <person name="Goldberg J."/>
            <person name="Griggs A."/>
            <person name="Gujja S."/>
            <person name="Hansen M."/>
            <person name="Howarth C."/>
            <person name="Imamovic A."/>
            <person name="Ireland A."/>
            <person name="Larimer J."/>
            <person name="McCowan C."/>
            <person name="Murphy C."/>
            <person name="Pearson M."/>
            <person name="Poon T.W."/>
            <person name="Priest M."/>
            <person name="Roberts A."/>
            <person name="Saif S."/>
            <person name="Shea T."/>
            <person name="Sisk P."/>
            <person name="Sykes S."/>
            <person name="Wortman J."/>
            <person name="Nusbaum C."/>
            <person name="Birren B."/>
        </authorList>
    </citation>
    <scope>NUCLEOTIDE SEQUENCE [LARGE SCALE GENOMIC DNA]</scope>
    <source>
        <strain evidence="3">maculatus3</strain>
    </source>
</reference>
<dbReference type="EnsemblMetazoa" id="AMAM014592-RA">
    <property type="protein sequence ID" value="AMAM014592-PA"/>
    <property type="gene ID" value="AMAM014592"/>
</dbReference>
<evidence type="ECO:0000256" key="1">
    <source>
        <dbReference type="SAM" id="MobiDB-lite"/>
    </source>
</evidence>
<feature type="region of interest" description="Disordered" evidence="1">
    <location>
        <begin position="117"/>
        <end position="136"/>
    </location>
</feature>
<dbReference type="VEuPathDB" id="VectorBase:AMAM014592"/>
<feature type="region of interest" description="Disordered" evidence="1">
    <location>
        <begin position="82"/>
        <end position="106"/>
    </location>
</feature>
<evidence type="ECO:0000313" key="2">
    <source>
        <dbReference type="EnsemblMetazoa" id="AMAM014592-PA"/>
    </source>
</evidence>